<feature type="domain" description="RecC C-terminal" evidence="11">
    <location>
        <begin position="833"/>
        <end position="1058"/>
    </location>
</feature>
<dbReference type="eggNOG" id="COG1330">
    <property type="taxonomic scope" value="Bacteria"/>
</dbReference>
<dbReference type="GO" id="GO:0003678">
    <property type="term" value="F:DNA helicase activity"/>
    <property type="evidence" value="ECO:0007669"/>
    <property type="project" value="UniProtKB-UniRule"/>
</dbReference>
<evidence type="ECO:0000256" key="10">
    <source>
        <dbReference type="HAMAP-Rule" id="MF_01486"/>
    </source>
</evidence>
<dbReference type="SUPFAM" id="SSF52980">
    <property type="entry name" value="Restriction endonuclease-like"/>
    <property type="match status" value="1"/>
</dbReference>
<dbReference type="GO" id="GO:0005524">
    <property type="term" value="F:ATP binding"/>
    <property type="evidence" value="ECO:0007669"/>
    <property type="project" value="UniProtKB-UniRule"/>
</dbReference>
<dbReference type="Gene3D" id="3.40.50.10930">
    <property type="match status" value="1"/>
</dbReference>
<organism evidence="12 13">
    <name type="scientific">Aliiglaciecola lipolytica E3</name>
    <dbReference type="NCBI Taxonomy" id="1127673"/>
    <lineage>
        <taxon>Bacteria</taxon>
        <taxon>Pseudomonadati</taxon>
        <taxon>Pseudomonadota</taxon>
        <taxon>Gammaproteobacteria</taxon>
        <taxon>Alteromonadales</taxon>
        <taxon>Alteromonadaceae</taxon>
        <taxon>Aliiglaciecola</taxon>
    </lineage>
</organism>
<name>K6Y7I8_9ALTE</name>
<evidence type="ECO:0000256" key="9">
    <source>
        <dbReference type="ARBA" id="ARBA00023204"/>
    </source>
</evidence>
<dbReference type="Gene3D" id="1.10.10.160">
    <property type="match status" value="1"/>
</dbReference>
<dbReference type="SUPFAM" id="SSF52540">
    <property type="entry name" value="P-loop containing nucleoside triphosphate hydrolases"/>
    <property type="match status" value="2"/>
</dbReference>
<protein>
    <recommendedName>
        <fullName evidence="10">RecBCD enzyme subunit RecC</fullName>
    </recommendedName>
    <alternativeName>
        <fullName evidence="10">Exonuclease V subunit RecC</fullName>
        <shortName evidence="10">ExoV subunit RecC</shortName>
    </alternativeName>
    <alternativeName>
        <fullName evidence="10">Helicase/nuclease RecBCD subunit RecC</fullName>
    </alternativeName>
</protein>
<dbReference type="GO" id="GO:0003677">
    <property type="term" value="F:DNA binding"/>
    <property type="evidence" value="ECO:0007669"/>
    <property type="project" value="UniProtKB-UniRule"/>
</dbReference>
<dbReference type="InterPro" id="IPR006697">
    <property type="entry name" value="RecC"/>
</dbReference>
<gene>
    <name evidence="10 12" type="primary">recC</name>
    <name evidence="12" type="ORF">GLIP_1548</name>
</gene>
<dbReference type="PANTHER" id="PTHR30591:SF1">
    <property type="entry name" value="RECBCD ENZYME SUBUNIT RECC"/>
    <property type="match status" value="1"/>
</dbReference>
<dbReference type="EMBL" id="BAEN01000035">
    <property type="protein sequence ID" value="GAC14182.1"/>
    <property type="molecule type" value="Genomic_DNA"/>
</dbReference>
<dbReference type="InterPro" id="IPR027417">
    <property type="entry name" value="P-loop_NTPase"/>
</dbReference>
<dbReference type="InterPro" id="IPR011335">
    <property type="entry name" value="Restrct_endonuc-II-like"/>
</dbReference>
<keyword evidence="9 10" id="KW-0234">DNA repair</keyword>
<dbReference type="NCBIfam" id="TIGR01450">
    <property type="entry name" value="recC"/>
    <property type="match status" value="1"/>
</dbReference>
<dbReference type="Proteomes" id="UP000006334">
    <property type="component" value="Unassembled WGS sequence"/>
</dbReference>
<evidence type="ECO:0000256" key="2">
    <source>
        <dbReference type="ARBA" id="ARBA00022741"/>
    </source>
</evidence>
<dbReference type="InterPro" id="IPR013986">
    <property type="entry name" value="DExx_box_DNA_helicase_dom_sf"/>
</dbReference>
<evidence type="ECO:0000256" key="1">
    <source>
        <dbReference type="ARBA" id="ARBA00022722"/>
    </source>
</evidence>
<dbReference type="PANTHER" id="PTHR30591">
    <property type="entry name" value="RECBCD ENZYME SUBUNIT RECC"/>
    <property type="match status" value="1"/>
</dbReference>
<sequence>MLHLIQSNKMEVLQADLLHRLSQNVSQQSDLASLLTPETIIVQSPGMAQWLKIAIAHNLGVAANIQFPLPSSFIWQQYKSFFNDLPETSAFTKPNMVWKLMHILQRFLDRPEFSEINLYLNGDRGLKYYQLCQKIADVFDQYQVYRPEWINNWETGANSIDDRDITSHPWQPVLWRALVEISKKLNESVYHRANLHAQLIQRIGQGKPKGLQKPLYVFGISTLPQQQLDVFEALAQHRDVFLFWCNPSQHFWADIVDQNTLSRQKLQDKNVDSDRSALFDIGNPLLASWGKPGRDYLEMLLASSAESQDLFIDQQPDSILAWLQHEIYDLTMRNTVPPISANELLSNGDLHPKIEIAERDTSLQFHSCHSKVRELEVLHDHLLEQFTINPDLKPADIVVMMPDVAAYAPFIDGVFGSAEAELFIPYGISDRNAAQESHVLESFISLLNLHQSRINLSELLAFLEIPAIQKRFELSANEYEDIRDWLIEVGFRWGLSGTDKARWTVPEESQNTLIFALQRLLSGYAMKGEMLEVQGDPNQAFIAPFENIEGQRAIALGKLYDFALLMQDILSFCLSDDILQNKVEKSLAYIDRVYIVDENEQVYLNQLRQALESIQVHTQQFNSDVCQDVFVAELQQRLQDKGVGQRFLAGKVNFCTLMPMRSIPFKLVCLLGMNDQDYPRQTVPIGFDLMREAQSRRGDRSRRMDDRYLFLEAILSARQQLYVSYLGNSSRDNSERNPSILVTELLDYCKQVFCVENTLHLPVAETEDKLQNHLLQLHGLQPFSKQYFDESSRIRSFQQIWLNVLNSHMSEPLNSTFFSQPLNAQSEEHSSLIEVDDLLAFYQNPAKFFFRQRWRLSLSVYFNELADEEPFEIDQLMRYQLNEVLLDQFLQHSSDEHTFQQQFYDSCHAQGKLPTGHAGSLSFEHIWQASESLREQLLQSVKNTPASLIEIDLKLVNGNIQGWIKQVYGTDLVLFRAGKLRGKDIMELWLKWLCFCAISERNNGVARYLTLDKPFELMVVPQAQAIQYLEMLITIFKNGENQPPLFFANTAKKWVETQDIDKTLAEFNGTDFNSGEGQETNIQRICPDLSAQFTEFALISDTVFAPIFEYKVAK</sequence>
<evidence type="ECO:0000256" key="6">
    <source>
        <dbReference type="ARBA" id="ARBA00022839"/>
    </source>
</evidence>
<comment type="subunit">
    <text evidence="10">Heterotrimer of RecB, RecC and RecD. All subunits contribute to DNA-binding.</text>
</comment>
<dbReference type="Gene3D" id="3.40.50.300">
    <property type="entry name" value="P-loop containing nucleotide triphosphate hydrolases"/>
    <property type="match status" value="2"/>
</dbReference>
<evidence type="ECO:0000256" key="5">
    <source>
        <dbReference type="ARBA" id="ARBA00022806"/>
    </source>
</evidence>
<evidence type="ECO:0000313" key="12">
    <source>
        <dbReference type="EMBL" id="GAC14182.1"/>
    </source>
</evidence>
<keyword evidence="8 10" id="KW-0238">DNA-binding</keyword>
<evidence type="ECO:0000256" key="4">
    <source>
        <dbReference type="ARBA" id="ARBA00022801"/>
    </source>
</evidence>
<dbReference type="InterPro" id="IPR041500">
    <property type="entry name" value="RecC_C"/>
</dbReference>
<dbReference type="Pfam" id="PF04257">
    <property type="entry name" value="Exonuc_V_gamma"/>
    <property type="match status" value="1"/>
</dbReference>
<keyword evidence="7 10" id="KW-0067">ATP-binding</keyword>
<dbReference type="OrthoDB" id="9762834at2"/>
<keyword evidence="4 10" id="KW-0378">Hydrolase</keyword>
<dbReference type="CDD" id="cd22353">
    <property type="entry name" value="RecC_C-like"/>
    <property type="match status" value="1"/>
</dbReference>
<dbReference type="GO" id="GO:0008854">
    <property type="term" value="F:exodeoxyribonuclease V activity"/>
    <property type="evidence" value="ECO:0007669"/>
    <property type="project" value="InterPro"/>
</dbReference>
<dbReference type="HAMAP" id="MF_01486">
    <property type="entry name" value="RecC"/>
    <property type="match status" value="1"/>
</dbReference>
<evidence type="ECO:0000256" key="8">
    <source>
        <dbReference type="ARBA" id="ARBA00023125"/>
    </source>
</evidence>
<dbReference type="Pfam" id="PF17946">
    <property type="entry name" value="RecC_C"/>
    <property type="match status" value="1"/>
</dbReference>
<reference evidence="12 13" key="1">
    <citation type="journal article" date="2017" name="Antonie Van Leeuwenhoek">
        <title>Rhizobium rhizosphaerae sp. nov., a novel species isolated from rice rhizosphere.</title>
        <authorList>
            <person name="Zhao J.J."/>
            <person name="Zhang J."/>
            <person name="Zhang R.J."/>
            <person name="Zhang C.W."/>
            <person name="Yin H.Q."/>
            <person name="Zhang X.X."/>
        </authorList>
    </citation>
    <scope>NUCLEOTIDE SEQUENCE [LARGE SCALE GENOMIC DNA]</scope>
    <source>
        <strain evidence="12 13">E3</strain>
    </source>
</reference>
<keyword evidence="3 10" id="KW-0227">DNA damage</keyword>
<dbReference type="GO" id="GO:0000724">
    <property type="term" value="P:double-strand break repair via homologous recombination"/>
    <property type="evidence" value="ECO:0007669"/>
    <property type="project" value="UniProtKB-UniRule"/>
</dbReference>
<comment type="function">
    <text evidence="10">A helicase/nuclease that prepares dsDNA breaks (DSB) for recombinational DNA repair. Binds to DSBs and unwinds DNA via a highly rapid and processive ATP-dependent bidirectional helicase activity. Unwinds dsDNA until it encounters a Chi (crossover hotspot instigator) sequence from the 3' direction. Cuts ssDNA a few nucleotides 3' to the Chi site. The properties and activities of the enzyme are changed at Chi. The Chi-altered holoenzyme produces a long 3'-ssDNA overhang and facilitates RecA-binding to the ssDNA for homologous DNA recombination and repair. Holoenzyme degrades any linearized DNA that is unable to undergo homologous recombination. In the holoenzyme this subunit recognizes the wild-type Chi sequence, and when added to isolated RecB increases its ATP-dependent helicase processivity.</text>
</comment>
<evidence type="ECO:0000256" key="3">
    <source>
        <dbReference type="ARBA" id="ARBA00022763"/>
    </source>
</evidence>
<keyword evidence="6 10" id="KW-0269">Exonuclease</keyword>
<dbReference type="STRING" id="1127673.GLIP_1548"/>
<keyword evidence="5 10" id="KW-0347">Helicase</keyword>
<keyword evidence="1 10" id="KW-0540">Nuclease</keyword>
<evidence type="ECO:0000259" key="11">
    <source>
        <dbReference type="Pfam" id="PF17946"/>
    </source>
</evidence>
<dbReference type="AlphaFoldDB" id="K6Y7I8"/>
<keyword evidence="13" id="KW-1185">Reference proteome</keyword>
<dbReference type="GO" id="GO:0009338">
    <property type="term" value="C:exodeoxyribonuclease V complex"/>
    <property type="evidence" value="ECO:0007669"/>
    <property type="project" value="InterPro"/>
</dbReference>
<proteinExistence type="inferred from homology"/>
<accession>K6Y7I8</accession>
<comment type="miscellaneous">
    <text evidence="10">In the RecBCD complex, RecB has a slow 3'-5' helicase, an exonuclease activity and loads RecA onto ssDNA, RecD has a fast 5'-3' helicase activity, while RecC stimulates the ATPase and processivity of the RecB helicase and contributes to recognition of the Chi site.</text>
</comment>
<comment type="caution">
    <text evidence="12">The sequence shown here is derived from an EMBL/GenBank/DDBJ whole genome shotgun (WGS) entry which is preliminary data.</text>
</comment>
<keyword evidence="2 10" id="KW-0547">Nucleotide-binding</keyword>
<evidence type="ECO:0000313" key="13">
    <source>
        <dbReference type="Proteomes" id="UP000006334"/>
    </source>
</evidence>
<dbReference type="PIRSF" id="PIRSF000980">
    <property type="entry name" value="RecC"/>
    <property type="match status" value="1"/>
</dbReference>
<evidence type="ECO:0000256" key="7">
    <source>
        <dbReference type="ARBA" id="ARBA00022840"/>
    </source>
</evidence>
<dbReference type="RefSeq" id="WP_008843998.1">
    <property type="nucleotide sequence ID" value="NZ_BAEN01000035.1"/>
</dbReference>
<comment type="similarity">
    <text evidence="10">Belongs to the RecC family.</text>
</comment>
<dbReference type="Gene3D" id="1.10.10.990">
    <property type="match status" value="1"/>
</dbReference>